<dbReference type="OMA" id="ESCYSKC"/>
<dbReference type="InterPro" id="IPR004217">
    <property type="entry name" value="Tim10-like"/>
</dbReference>
<keyword evidence="7 10" id="KW-0811">Translocation</keyword>
<keyword evidence="4 10" id="KW-0999">Mitochondrion inner membrane</keyword>
<keyword evidence="13" id="KW-1185">Reference proteome</keyword>
<name>A0A139AJC0_GONPJ</name>
<keyword evidence="6 10" id="KW-0653">Protein transport</keyword>
<dbReference type="EMBL" id="KQ965749">
    <property type="protein sequence ID" value="KXS16896.1"/>
    <property type="molecule type" value="Genomic_DNA"/>
</dbReference>
<dbReference type="GO" id="GO:0045039">
    <property type="term" value="P:protein insertion into mitochondrial inner membrane"/>
    <property type="evidence" value="ECO:0007669"/>
    <property type="project" value="TreeGrafter"/>
</dbReference>
<accession>A0A139AJC0</accession>
<dbReference type="PANTHER" id="PTHR11038:SF16">
    <property type="entry name" value="MITOCHONDRIAL IMPORT INNER MEMBRANE TRANSLOCASE SUBUNIT TIM10"/>
    <property type="match status" value="1"/>
</dbReference>
<dbReference type="GO" id="GO:0015031">
    <property type="term" value="P:protein transport"/>
    <property type="evidence" value="ECO:0007669"/>
    <property type="project" value="UniProtKB-KW"/>
</dbReference>
<evidence type="ECO:0000313" key="12">
    <source>
        <dbReference type="EMBL" id="KXS16896.1"/>
    </source>
</evidence>
<keyword evidence="4 10" id="KW-0472">Membrane</keyword>
<dbReference type="Pfam" id="PF02953">
    <property type="entry name" value="zf-Tim10_DDP"/>
    <property type="match status" value="1"/>
</dbReference>
<comment type="domain">
    <text evidence="10">The twin CX3C motif contains 4 conserved Cys residues that form 2 disulfide bonds in the mitochondrial intermembrane space.</text>
</comment>
<evidence type="ECO:0000256" key="3">
    <source>
        <dbReference type="ARBA" id="ARBA00022723"/>
    </source>
</evidence>
<organism evidence="12 13">
    <name type="scientific">Gonapodya prolifera (strain JEL478)</name>
    <name type="common">Monoblepharis prolifera</name>
    <dbReference type="NCBI Taxonomy" id="1344416"/>
    <lineage>
        <taxon>Eukaryota</taxon>
        <taxon>Fungi</taxon>
        <taxon>Fungi incertae sedis</taxon>
        <taxon>Chytridiomycota</taxon>
        <taxon>Chytridiomycota incertae sedis</taxon>
        <taxon>Monoblepharidomycetes</taxon>
        <taxon>Monoblepharidales</taxon>
        <taxon>Gonapodyaceae</taxon>
        <taxon>Gonapodya</taxon>
    </lineage>
</organism>
<proteinExistence type="inferred from homology"/>
<dbReference type="STRING" id="1344416.A0A139AJC0"/>
<comment type="subcellular location">
    <subcellularLocation>
        <location evidence="10">Mitochondrion inner membrane</location>
        <topology evidence="10">Peripheral membrane protein</topology>
        <orientation evidence="10">Intermembrane side</orientation>
    </subcellularLocation>
</comment>
<evidence type="ECO:0000256" key="9">
    <source>
        <dbReference type="ARBA" id="ARBA00023157"/>
    </source>
</evidence>
<dbReference type="GO" id="GO:0046872">
    <property type="term" value="F:metal ion binding"/>
    <property type="evidence" value="ECO:0007669"/>
    <property type="project" value="UniProtKB-KW"/>
</dbReference>
<keyword evidence="8 10" id="KW-0496">Mitochondrion</keyword>
<comment type="similarity">
    <text evidence="1 10">Belongs to the small Tim family.</text>
</comment>
<sequence>MSFLFGRGGAQQQQQQSSLNLTAAESELDMITDLFNRIVETCYRKCIPAPYQDGELTKGESVCIDRCVSKYFETNAKVGGKMSGGAAGR</sequence>
<dbReference type="PANTHER" id="PTHR11038">
    <property type="entry name" value="MITOCHONDRIAL IMPORT INNER MEMBRANE TRANSLOCASE SUBUNIT TIM10"/>
    <property type="match status" value="1"/>
</dbReference>
<dbReference type="Gene3D" id="1.10.287.810">
    <property type="entry name" value="Mitochondrial import inner membrane translocase subunit tim13 like domains"/>
    <property type="match status" value="1"/>
</dbReference>
<comment type="subunit">
    <text evidence="10">Heterohexamer.</text>
</comment>
<dbReference type="GO" id="GO:0005743">
    <property type="term" value="C:mitochondrial inner membrane"/>
    <property type="evidence" value="ECO:0007669"/>
    <property type="project" value="UniProtKB-SubCell"/>
</dbReference>
<dbReference type="InterPro" id="IPR035427">
    <property type="entry name" value="Tim10-like_dom_sf"/>
</dbReference>
<dbReference type="SUPFAM" id="SSF144122">
    <property type="entry name" value="Tim10-like"/>
    <property type="match status" value="1"/>
</dbReference>
<evidence type="ECO:0000256" key="8">
    <source>
        <dbReference type="ARBA" id="ARBA00023128"/>
    </source>
</evidence>
<reference evidence="12 13" key="1">
    <citation type="journal article" date="2015" name="Genome Biol. Evol.">
        <title>Phylogenomic analyses indicate that early fungi evolved digesting cell walls of algal ancestors of land plants.</title>
        <authorList>
            <person name="Chang Y."/>
            <person name="Wang S."/>
            <person name="Sekimoto S."/>
            <person name="Aerts A.L."/>
            <person name="Choi C."/>
            <person name="Clum A."/>
            <person name="LaButti K.M."/>
            <person name="Lindquist E.A."/>
            <person name="Yee Ngan C."/>
            <person name="Ohm R.A."/>
            <person name="Salamov A.A."/>
            <person name="Grigoriev I.V."/>
            <person name="Spatafora J.W."/>
            <person name="Berbee M.L."/>
        </authorList>
    </citation>
    <scope>NUCLEOTIDE SEQUENCE [LARGE SCALE GENOMIC DNA]</scope>
    <source>
        <strain evidence="12 13">JEL478</strain>
    </source>
</reference>
<evidence type="ECO:0000256" key="4">
    <source>
        <dbReference type="ARBA" id="ARBA00022792"/>
    </source>
</evidence>
<evidence type="ECO:0000313" key="13">
    <source>
        <dbReference type="Proteomes" id="UP000070544"/>
    </source>
</evidence>
<evidence type="ECO:0000256" key="7">
    <source>
        <dbReference type="ARBA" id="ARBA00023010"/>
    </source>
</evidence>
<gene>
    <name evidence="12" type="ORF">M427DRAFT_267395</name>
</gene>
<dbReference type="Proteomes" id="UP000070544">
    <property type="component" value="Unassembled WGS sequence"/>
</dbReference>
<keyword evidence="2 10" id="KW-0813">Transport</keyword>
<dbReference type="AlphaFoldDB" id="A0A139AJC0"/>
<evidence type="ECO:0000256" key="1">
    <source>
        <dbReference type="ARBA" id="ARBA00006720"/>
    </source>
</evidence>
<evidence type="ECO:0000259" key="11">
    <source>
        <dbReference type="Pfam" id="PF02953"/>
    </source>
</evidence>
<feature type="domain" description="Tim10-like" evidence="11">
    <location>
        <begin position="23"/>
        <end position="82"/>
    </location>
</feature>
<keyword evidence="10" id="KW-0143">Chaperone</keyword>
<evidence type="ECO:0000256" key="6">
    <source>
        <dbReference type="ARBA" id="ARBA00022927"/>
    </source>
</evidence>
<evidence type="ECO:0000256" key="2">
    <source>
        <dbReference type="ARBA" id="ARBA00022448"/>
    </source>
</evidence>
<keyword evidence="3" id="KW-0479">Metal-binding</keyword>
<dbReference type="OrthoDB" id="274922at2759"/>
<evidence type="ECO:0000256" key="10">
    <source>
        <dbReference type="RuleBase" id="RU367043"/>
    </source>
</evidence>
<keyword evidence="5" id="KW-0862">Zinc</keyword>
<evidence type="ECO:0000256" key="5">
    <source>
        <dbReference type="ARBA" id="ARBA00022833"/>
    </source>
</evidence>
<comment type="function">
    <text evidence="10">Mitochondrial intermembrane chaperone that participates in the import and insertion of some multi-pass transmembrane proteins into the mitochondrial inner membrane. Also required for the transfer of beta-barrel precursors from the TOM complex to the sorting and assembly machinery (SAM complex) of the outer membrane. Acts as a chaperone-like protein that protects the hydrophobic precursors from aggregation and guide them through the mitochondrial intermembrane space.</text>
</comment>
<keyword evidence="9 10" id="KW-1015">Disulfide bond</keyword>
<protein>
    <recommendedName>
        <fullName evidence="10">Mitochondrial import inner membrane translocase subunit</fullName>
    </recommendedName>
</protein>